<evidence type="ECO:0000256" key="6">
    <source>
        <dbReference type="ARBA" id="ARBA00022679"/>
    </source>
</evidence>
<evidence type="ECO:0000256" key="15">
    <source>
        <dbReference type="ARBA" id="ARBA00023242"/>
    </source>
</evidence>
<dbReference type="PANTHER" id="PTHR45873">
    <property type="entry name" value="DNA POLYMERASE ETA"/>
    <property type="match status" value="1"/>
</dbReference>
<dbReference type="AlphaFoldDB" id="A0A653C3G6"/>
<keyword evidence="11" id="KW-0862">Zinc</keyword>
<evidence type="ECO:0000313" key="21">
    <source>
        <dbReference type="EMBL" id="VEN42404.1"/>
    </source>
</evidence>
<evidence type="ECO:0000256" key="7">
    <source>
        <dbReference type="ARBA" id="ARBA00022695"/>
    </source>
</evidence>
<keyword evidence="12" id="KW-0460">Magnesium</keyword>
<feature type="region of interest" description="Disordered" evidence="18">
    <location>
        <begin position="537"/>
        <end position="567"/>
    </location>
</feature>
<evidence type="ECO:0000256" key="10">
    <source>
        <dbReference type="ARBA" id="ARBA00022771"/>
    </source>
</evidence>
<dbReference type="Pfam" id="PF18439">
    <property type="entry name" value="zf_UBZ"/>
    <property type="match status" value="2"/>
</dbReference>
<evidence type="ECO:0000259" key="19">
    <source>
        <dbReference type="PROSITE" id="PS50173"/>
    </source>
</evidence>
<evidence type="ECO:0000256" key="9">
    <source>
        <dbReference type="ARBA" id="ARBA00022763"/>
    </source>
</evidence>
<dbReference type="InterPro" id="IPR036775">
    <property type="entry name" value="DNA_pol_Y-fam_lit_finger_sf"/>
</dbReference>
<dbReference type="GO" id="GO:0008270">
    <property type="term" value="F:zinc ion binding"/>
    <property type="evidence" value="ECO:0007669"/>
    <property type="project" value="UniProtKB-KW"/>
</dbReference>
<dbReference type="OrthoDB" id="5723at2759"/>
<dbReference type="GO" id="GO:0006281">
    <property type="term" value="P:DNA repair"/>
    <property type="evidence" value="ECO:0007669"/>
    <property type="project" value="UniProtKB-KW"/>
</dbReference>
<evidence type="ECO:0000256" key="2">
    <source>
        <dbReference type="ARBA" id="ARBA00001946"/>
    </source>
</evidence>
<dbReference type="PROSITE" id="PS50173">
    <property type="entry name" value="UMUC"/>
    <property type="match status" value="1"/>
</dbReference>
<dbReference type="PROSITE" id="PS51907">
    <property type="entry name" value="ZF_UBZ3"/>
    <property type="match status" value="2"/>
</dbReference>
<evidence type="ECO:0000259" key="20">
    <source>
        <dbReference type="PROSITE" id="PS51907"/>
    </source>
</evidence>
<comment type="cofactor">
    <cofactor evidence="2">
        <name>Mg(2+)</name>
        <dbReference type="ChEBI" id="CHEBI:18420"/>
    </cofactor>
</comment>
<evidence type="ECO:0000256" key="18">
    <source>
        <dbReference type="SAM" id="MobiDB-lite"/>
    </source>
</evidence>
<dbReference type="GO" id="GO:0035861">
    <property type="term" value="C:site of double-strand break"/>
    <property type="evidence" value="ECO:0007669"/>
    <property type="project" value="TreeGrafter"/>
</dbReference>
<dbReference type="InterPro" id="IPR041298">
    <property type="entry name" value="UBZ3"/>
</dbReference>
<keyword evidence="10" id="KW-0863">Zinc-finger</keyword>
<evidence type="ECO:0000256" key="11">
    <source>
        <dbReference type="ARBA" id="ARBA00022833"/>
    </source>
</evidence>
<keyword evidence="8" id="KW-0479">Metal-binding</keyword>
<dbReference type="Gene3D" id="3.30.1490.100">
    <property type="entry name" value="DNA polymerase, Y-family, little finger domain"/>
    <property type="match status" value="1"/>
</dbReference>
<comment type="similarity">
    <text evidence="4">Belongs to the DNA polymerase type-Y family.</text>
</comment>
<dbReference type="FunFam" id="1.10.150.20:FF:000014">
    <property type="entry name" value="Polymerase (DNA directed), eta"/>
    <property type="match status" value="1"/>
</dbReference>
<proteinExistence type="inferred from homology"/>
<evidence type="ECO:0000256" key="13">
    <source>
        <dbReference type="ARBA" id="ARBA00022843"/>
    </source>
</evidence>
<evidence type="ECO:0000256" key="17">
    <source>
        <dbReference type="ARBA" id="ARBA00049244"/>
    </source>
</evidence>
<comment type="subcellular location">
    <subcellularLocation>
        <location evidence="3">Nucleus</location>
    </subcellularLocation>
</comment>
<dbReference type="Gene3D" id="1.10.150.20">
    <property type="entry name" value="5' to 3' exonuclease, C-terminal subdomain"/>
    <property type="match status" value="1"/>
</dbReference>
<keyword evidence="6" id="KW-0808">Transferase</keyword>
<dbReference type="Pfam" id="PF21704">
    <property type="entry name" value="POLH-Rev1_HhH"/>
    <property type="match status" value="1"/>
</dbReference>
<evidence type="ECO:0000256" key="1">
    <source>
        <dbReference type="ARBA" id="ARBA00001936"/>
    </source>
</evidence>
<comment type="cofactor">
    <cofactor evidence="1">
        <name>Mn(2+)</name>
        <dbReference type="ChEBI" id="CHEBI:29035"/>
    </cofactor>
</comment>
<dbReference type="EC" id="2.7.7.7" evidence="5"/>
<dbReference type="GO" id="GO:0003887">
    <property type="term" value="F:DNA-directed DNA polymerase activity"/>
    <property type="evidence" value="ECO:0007669"/>
    <property type="project" value="UniProtKB-EC"/>
</dbReference>
<keyword evidence="13" id="KW-0832">Ubl conjugation</keyword>
<dbReference type="GO" id="GO:0009411">
    <property type="term" value="P:response to UV"/>
    <property type="evidence" value="ECO:0007669"/>
    <property type="project" value="UniProtKB-ARBA"/>
</dbReference>
<dbReference type="GO" id="GO:0042276">
    <property type="term" value="P:error-prone translesion synthesis"/>
    <property type="evidence" value="ECO:0007669"/>
    <property type="project" value="TreeGrafter"/>
</dbReference>
<organism evidence="21 22">
    <name type="scientific">Callosobruchus maculatus</name>
    <name type="common">Southern cowpea weevil</name>
    <name type="synonym">Pulse bruchid</name>
    <dbReference type="NCBI Taxonomy" id="64391"/>
    <lineage>
        <taxon>Eukaryota</taxon>
        <taxon>Metazoa</taxon>
        <taxon>Ecdysozoa</taxon>
        <taxon>Arthropoda</taxon>
        <taxon>Hexapoda</taxon>
        <taxon>Insecta</taxon>
        <taxon>Pterygota</taxon>
        <taxon>Neoptera</taxon>
        <taxon>Endopterygota</taxon>
        <taxon>Coleoptera</taxon>
        <taxon>Polyphaga</taxon>
        <taxon>Cucujiformia</taxon>
        <taxon>Chrysomeloidea</taxon>
        <taxon>Chrysomelidae</taxon>
        <taxon>Bruchinae</taxon>
        <taxon>Bruchini</taxon>
        <taxon>Callosobruchus</taxon>
    </lineage>
</organism>
<dbReference type="InterPro" id="IPR001126">
    <property type="entry name" value="UmuC"/>
</dbReference>
<dbReference type="Pfam" id="PF00817">
    <property type="entry name" value="IMS"/>
    <property type="match status" value="1"/>
</dbReference>
<feature type="domain" description="UmuC" evidence="19">
    <location>
        <begin position="8"/>
        <end position="239"/>
    </location>
</feature>
<evidence type="ECO:0000256" key="4">
    <source>
        <dbReference type="ARBA" id="ARBA00010945"/>
    </source>
</evidence>
<feature type="domain" description="UBZ3-type" evidence="20">
    <location>
        <begin position="554"/>
        <end position="588"/>
    </location>
</feature>
<keyword evidence="14" id="KW-0234">DNA repair</keyword>
<keyword evidence="7" id="KW-0548">Nucleotidyltransferase</keyword>
<evidence type="ECO:0000256" key="12">
    <source>
        <dbReference type="ARBA" id="ARBA00022842"/>
    </source>
</evidence>
<keyword evidence="15" id="KW-0539">Nucleus</keyword>
<dbReference type="PANTHER" id="PTHR45873:SF1">
    <property type="entry name" value="DNA POLYMERASE ETA"/>
    <property type="match status" value="1"/>
</dbReference>
<feature type="domain" description="UBZ3-type" evidence="20">
    <location>
        <begin position="691"/>
        <end position="725"/>
    </location>
</feature>
<evidence type="ECO:0000256" key="16">
    <source>
        <dbReference type="ARBA" id="ARBA00044975"/>
    </source>
</evidence>
<dbReference type="SUPFAM" id="SSF100879">
    <property type="entry name" value="Lesion bypass DNA polymerase (Y-family), little finger domain"/>
    <property type="match status" value="1"/>
</dbReference>
<dbReference type="SUPFAM" id="SSF56672">
    <property type="entry name" value="DNA/RNA polymerases"/>
    <property type="match status" value="1"/>
</dbReference>
<dbReference type="InterPro" id="IPR052230">
    <property type="entry name" value="DNA_polymerase_eta"/>
</dbReference>
<dbReference type="InterPro" id="IPR043502">
    <property type="entry name" value="DNA/RNA_pol_sf"/>
</dbReference>
<dbReference type="FunFam" id="3.40.1170.60:FF:000003">
    <property type="entry name" value="DNA polymerase eta"/>
    <property type="match status" value="1"/>
</dbReference>
<dbReference type="GO" id="GO:0005657">
    <property type="term" value="C:replication fork"/>
    <property type="evidence" value="ECO:0007669"/>
    <property type="project" value="TreeGrafter"/>
</dbReference>
<dbReference type="Gene3D" id="3.40.1170.60">
    <property type="match status" value="1"/>
</dbReference>
<evidence type="ECO:0000256" key="8">
    <source>
        <dbReference type="ARBA" id="ARBA00022723"/>
    </source>
</evidence>
<sequence length="762" mass="86664">MTHLSRIVALIDMDCFYCQVEEKLDPSMEGKPIAVVQYNPWRGGGIIAVNYPARDKGVTRHMRGDEAKQKCPDIVLARVPQVRGKADISKYREAGNRVAEVLQTFTHLLERASIDEAYLDITEAVEKKLNNESCSIDASQMQNTFVVGYDTKEFVTMFNNHELSETNVKLAIGGLITEEIRAAVLEKTGYKCSAGVAHNKVLAKLVCGLHKPNKQTVLPHDSVPILYENMPVTKIKSLGGKFGQTLSEELNIRFMWQLAQFSEKQLSQKFDEKTAHWLYNIAKGIDNEPVTLRLVSKSIGCCKKFPGRTALTTTDDIEHWTSELASELSERLVKDQEENNRRGKQIVVSFAQNDIHSSRTVPLNSYEHNKIAQCALAVINKYCQKPDQSYNVTFLGMSVGNFQEINQKSSITNFLMNMSKRKSLEAEKSDNNVHSTEVLSTNIVPQEYSERDEEKCTELDECVEEDTSNLSVYSATTEEMEMDTEDLIYYEDICPKSVSSEPIQSSVVSSQSSEELENSRKTSLQSFFVKYFDGATNQTEEDEEHVQHQQSEETEISSEHCPECDQDVPINERKSHLDYHFAMRVMDSERRAHEKQKIEVPEVGQSMLSFCQPSNLNEENSVVCDVCDKKVRLEIFGHHMDFHEAKTITKQETPPNKPSKSTTKKQAIKKRKSIEKLKPISSFLLAPEPLDETNSEICLECNKRIKLSDVSSHSDYHVAKKLHEEMNSRPLPRDIVPSTCKKRKLDTNRKGITNFFKNHFQL</sequence>
<keyword evidence="9" id="KW-0227">DNA damage</keyword>
<dbReference type="GO" id="GO:0003684">
    <property type="term" value="F:damaged DNA binding"/>
    <property type="evidence" value="ECO:0007669"/>
    <property type="project" value="InterPro"/>
</dbReference>
<accession>A0A653C3G6</accession>
<dbReference type="Gene3D" id="3.30.70.270">
    <property type="match status" value="1"/>
</dbReference>
<gene>
    <name evidence="21" type="ORF">CALMAC_LOCUS5900</name>
</gene>
<keyword evidence="22" id="KW-1185">Reference proteome</keyword>
<evidence type="ECO:0000256" key="3">
    <source>
        <dbReference type="ARBA" id="ARBA00004123"/>
    </source>
</evidence>
<comment type="catalytic activity">
    <reaction evidence="17">
        <text>DNA(n) + a 2'-deoxyribonucleoside 5'-triphosphate = DNA(n+1) + diphosphate</text>
        <dbReference type="Rhea" id="RHEA:22508"/>
        <dbReference type="Rhea" id="RHEA-COMP:17339"/>
        <dbReference type="Rhea" id="RHEA-COMP:17340"/>
        <dbReference type="ChEBI" id="CHEBI:33019"/>
        <dbReference type="ChEBI" id="CHEBI:61560"/>
        <dbReference type="ChEBI" id="CHEBI:173112"/>
        <dbReference type="EC" id="2.7.7.7"/>
    </reaction>
</comment>
<feature type="region of interest" description="Disordered" evidence="18">
    <location>
        <begin position="647"/>
        <end position="670"/>
    </location>
</feature>
<dbReference type="Proteomes" id="UP000410492">
    <property type="component" value="Unassembled WGS sequence"/>
</dbReference>
<dbReference type="GO" id="GO:0005634">
    <property type="term" value="C:nucleus"/>
    <property type="evidence" value="ECO:0007669"/>
    <property type="project" value="UniProtKB-SubCell"/>
</dbReference>
<evidence type="ECO:0000256" key="14">
    <source>
        <dbReference type="ARBA" id="ARBA00023204"/>
    </source>
</evidence>
<evidence type="ECO:0000256" key="5">
    <source>
        <dbReference type="ARBA" id="ARBA00012417"/>
    </source>
</evidence>
<dbReference type="PIRSF" id="PIRSF036603">
    <property type="entry name" value="DPol_eta"/>
    <property type="match status" value="1"/>
</dbReference>
<dbReference type="EMBL" id="CAACVG010006898">
    <property type="protein sequence ID" value="VEN42404.1"/>
    <property type="molecule type" value="Genomic_DNA"/>
</dbReference>
<evidence type="ECO:0000313" key="22">
    <source>
        <dbReference type="Proteomes" id="UP000410492"/>
    </source>
</evidence>
<feature type="compositionally biased region" description="Basic and acidic residues" evidence="18">
    <location>
        <begin position="545"/>
        <end position="563"/>
    </location>
</feature>
<reference evidence="21 22" key="1">
    <citation type="submission" date="2019-01" db="EMBL/GenBank/DDBJ databases">
        <authorList>
            <person name="Sayadi A."/>
        </authorList>
    </citation>
    <scope>NUCLEOTIDE SEQUENCE [LARGE SCALE GENOMIC DNA]</scope>
</reference>
<protein>
    <recommendedName>
        <fullName evidence="16">DNA polymerase eta</fullName>
        <ecNumber evidence="5">2.7.7.7</ecNumber>
    </recommendedName>
</protein>
<dbReference type="InterPro" id="IPR017961">
    <property type="entry name" value="DNA_pol_Y-fam_little_finger"/>
</dbReference>
<name>A0A653C3G6_CALMS</name>
<dbReference type="InterPro" id="IPR043128">
    <property type="entry name" value="Rev_trsase/Diguanyl_cyclase"/>
</dbReference>
<dbReference type="FunFam" id="3.30.1490.100:FF:000007">
    <property type="entry name" value="DNA polymerase eta"/>
    <property type="match status" value="1"/>
</dbReference>
<dbReference type="Pfam" id="PF11799">
    <property type="entry name" value="IMS_C"/>
    <property type="match status" value="1"/>
</dbReference>